<evidence type="ECO:0000313" key="2">
    <source>
        <dbReference type="Proteomes" id="UP000266841"/>
    </source>
</evidence>
<keyword evidence="2" id="KW-1185">Reference proteome</keyword>
<reference evidence="1 2" key="1">
    <citation type="journal article" date="2012" name="Genome Biol.">
        <title>Genome and low-iron response of an oceanic diatom adapted to chronic iron limitation.</title>
        <authorList>
            <person name="Lommer M."/>
            <person name="Specht M."/>
            <person name="Roy A.S."/>
            <person name="Kraemer L."/>
            <person name="Andreson R."/>
            <person name="Gutowska M.A."/>
            <person name="Wolf J."/>
            <person name="Bergner S.V."/>
            <person name="Schilhabel M.B."/>
            <person name="Klostermeier U.C."/>
            <person name="Beiko R.G."/>
            <person name="Rosenstiel P."/>
            <person name="Hippler M."/>
            <person name="Laroche J."/>
        </authorList>
    </citation>
    <scope>NUCLEOTIDE SEQUENCE [LARGE SCALE GENOMIC DNA]</scope>
    <source>
        <strain evidence="1 2">CCMP1005</strain>
    </source>
</reference>
<accession>K0SSK2</accession>
<feature type="non-terminal residue" evidence="1">
    <location>
        <position position="115"/>
    </location>
</feature>
<organism evidence="1 2">
    <name type="scientific">Thalassiosira oceanica</name>
    <name type="common">Marine diatom</name>
    <dbReference type="NCBI Taxonomy" id="159749"/>
    <lineage>
        <taxon>Eukaryota</taxon>
        <taxon>Sar</taxon>
        <taxon>Stramenopiles</taxon>
        <taxon>Ochrophyta</taxon>
        <taxon>Bacillariophyta</taxon>
        <taxon>Coscinodiscophyceae</taxon>
        <taxon>Thalassiosirophycidae</taxon>
        <taxon>Thalassiosirales</taxon>
        <taxon>Thalassiosiraceae</taxon>
        <taxon>Thalassiosira</taxon>
    </lineage>
</organism>
<gene>
    <name evidence="1" type="ORF">THAOC_09461</name>
</gene>
<dbReference type="Proteomes" id="UP000266841">
    <property type="component" value="Unassembled WGS sequence"/>
</dbReference>
<protein>
    <submittedName>
        <fullName evidence="1">Uncharacterized protein</fullName>
    </submittedName>
</protein>
<dbReference type="EMBL" id="AGNL01010268">
    <property type="protein sequence ID" value="EJK69293.1"/>
    <property type="molecule type" value="Genomic_DNA"/>
</dbReference>
<dbReference type="AlphaFoldDB" id="K0SSK2"/>
<proteinExistence type="predicted"/>
<sequence>MNIGILDLRCLKPGKIPLGDCTPVARATDCDRVTAVTATRTTEQSCQVANRTPTAGETGRAATVRWGGSFWREDTLGIRQEDKTHHGRNAVVRRVQPADVAAGKNGRCNGPHRLA</sequence>
<name>K0SSK2_THAOC</name>
<evidence type="ECO:0000313" key="1">
    <source>
        <dbReference type="EMBL" id="EJK69293.1"/>
    </source>
</evidence>
<comment type="caution">
    <text evidence="1">The sequence shown here is derived from an EMBL/GenBank/DDBJ whole genome shotgun (WGS) entry which is preliminary data.</text>
</comment>